<feature type="domain" description="Methyltransferase type 11" evidence="1">
    <location>
        <begin position="118"/>
        <end position="165"/>
    </location>
</feature>
<dbReference type="SUPFAM" id="SSF53335">
    <property type="entry name" value="S-adenosyl-L-methionine-dependent methyltransferases"/>
    <property type="match status" value="1"/>
</dbReference>
<dbReference type="Proteomes" id="UP000477680">
    <property type="component" value="Chromosome"/>
</dbReference>
<proteinExistence type="predicted"/>
<reference evidence="2 3" key="1">
    <citation type="submission" date="2020-02" db="EMBL/GenBank/DDBJ databases">
        <title>Genome sequencing for Kineobactrum sp. M2.</title>
        <authorList>
            <person name="Park S.-J."/>
        </authorList>
    </citation>
    <scope>NUCLEOTIDE SEQUENCE [LARGE SCALE GENOMIC DNA]</scope>
    <source>
        <strain evidence="2 3">M2</strain>
    </source>
</reference>
<dbReference type="Gene3D" id="3.40.50.150">
    <property type="entry name" value="Vaccinia Virus protein VP39"/>
    <property type="match status" value="1"/>
</dbReference>
<accession>A0A6C0U416</accession>
<gene>
    <name evidence="2" type="ORF">G3T16_12795</name>
</gene>
<dbReference type="InterPro" id="IPR029063">
    <property type="entry name" value="SAM-dependent_MTases_sf"/>
</dbReference>
<organism evidence="2 3">
    <name type="scientific">Kineobactrum salinum</name>
    <dbReference type="NCBI Taxonomy" id="2708301"/>
    <lineage>
        <taxon>Bacteria</taxon>
        <taxon>Pseudomonadati</taxon>
        <taxon>Pseudomonadota</taxon>
        <taxon>Gammaproteobacteria</taxon>
        <taxon>Cellvibrionales</taxon>
        <taxon>Halieaceae</taxon>
        <taxon>Kineobactrum</taxon>
    </lineage>
</organism>
<keyword evidence="2" id="KW-0808">Transferase</keyword>
<evidence type="ECO:0000313" key="3">
    <source>
        <dbReference type="Proteomes" id="UP000477680"/>
    </source>
</evidence>
<dbReference type="RefSeq" id="WP_163495594.1">
    <property type="nucleotide sequence ID" value="NZ_CP048711.1"/>
</dbReference>
<dbReference type="KEGG" id="kim:G3T16_12795"/>
<dbReference type="Pfam" id="PF08241">
    <property type="entry name" value="Methyltransf_11"/>
    <property type="match status" value="1"/>
</dbReference>
<keyword evidence="3" id="KW-1185">Reference proteome</keyword>
<keyword evidence="2" id="KW-0489">Methyltransferase</keyword>
<evidence type="ECO:0000259" key="1">
    <source>
        <dbReference type="Pfam" id="PF08241"/>
    </source>
</evidence>
<protein>
    <submittedName>
        <fullName evidence="2">Methyltransferase domain-containing protein</fullName>
    </submittedName>
</protein>
<dbReference type="AlphaFoldDB" id="A0A6C0U416"/>
<name>A0A6C0U416_9GAMM</name>
<dbReference type="GO" id="GO:0008757">
    <property type="term" value="F:S-adenosylmethionine-dependent methyltransferase activity"/>
    <property type="evidence" value="ECO:0007669"/>
    <property type="project" value="InterPro"/>
</dbReference>
<dbReference type="InterPro" id="IPR013216">
    <property type="entry name" value="Methyltransf_11"/>
</dbReference>
<evidence type="ECO:0000313" key="2">
    <source>
        <dbReference type="EMBL" id="QIB66159.1"/>
    </source>
</evidence>
<sequence>MISQIPRLVRKLVRLVIPKPVLDGLERLRATQPIAERRCPVCNFSGYFGLAGFPPRIDALCPTCGSLERHRLFWLWFSDNKSLQSPVLHFAAEKMLSDRLQGCFEEYSTADLHADADLQLNIEDIKLRSESQGSVICNHVLEHVDDQKALSELYRILVTGGSLVVTVPLVEGWDSTYENDNITDPALRVLHFGQSDHLRMYGADFRERVRSVGFMIEEEYVGRGPQVVDYGLTRGERIFICRKLG</sequence>
<dbReference type="EMBL" id="CP048711">
    <property type="protein sequence ID" value="QIB66159.1"/>
    <property type="molecule type" value="Genomic_DNA"/>
</dbReference>
<dbReference type="GO" id="GO:0032259">
    <property type="term" value="P:methylation"/>
    <property type="evidence" value="ECO:0007669"/>
    <property type="project" value="UniProtKB-KW"/>
</dbReference>